<dbReference type="EMBL" id="CAIIXF020000011">
    <property type="protein sequence ID" value="CAH1798614.1"/>
    <property type="molecule type" value="Genomic_DNA"/>
</dbReference>
<dbReference type="AlphaFoldDB" id="A0A8S4PYA3"/>
<reference evidence="2" key="1">
    <citation type="submission" date="2022-03" db="EMBL/GenBank/DDBJ databases">
        <authorList>
            <person name="Martin C."/>
        </authorList>
    </citation>
    <scope>NUCLEOTIDE SEQUENCE</scope>
</reference>
<keyword evidence="1" id="KW-0175">Coiled coil</keyword>
<evidence type="ECO:0000256" key="1">
    <source>
        <dbReference type="SAM" id="Coils"/>
    </source>
</evidence>
<comment type="caution">
    <text evidence="2">The sequence shown here is derived from an EMBL/GenBank/DDBJ whole genome shotgun (WGS) entry which is preliminary data.</text>
</comment>
<accession>A0A8S4PYA3</accession>
<feature type="coiled-coil region" evidence="1">
    <location>
        <begin position="35"/>
        <end position="83"/>
    </location>
</feature>
<name>A0A8S4PYA3_OWEFU</name>
<protein>
    <submittedName>
        <fullName evidence="2">Uncharacterized protein</fullName>
    </submittedName>
</protein>
<organism evidence="2 3">
    <name type="scientific">Owenia fusiformis</name>
    <name type="common">Polychaete worm</name>
    <dbReference type="NCBI Taxonomy" id="6347"/>
    <lineage>
        <taxon>Eukaryota</taxon>
        <taxon>Metazoa</taxon>
        <taxon>Spiralia</taxon>
        <taxon>Lophotrochozoa</taxon>
        <taxon>Annelida</taxon>
        <taxon>Polychaeta</taxon>
        <taxon>Sedentaria</taxon>
        <taxon>Canalipalpata</taxon>
        <taxon>Sabellida</taxon>
        <taxon>Oweniida</taxon>
        <taxon>Oweniidae</taxon>
        <taxon>Owenia</taxon>
    </lineage>
</organism>
<keyword evidence="3" id="KW-1185">Reference proteome</keyword>
<gene>
    <name evidence="2" type="ORF">OFUS_LOCUS22741</name>
</gene>
<dbReference type="Proteomes" id="UP000749559">
    <property type="component" value="Unassembled WGS sequence"/>
</dbReference>
<evidence type="ECO:0000313" key="3">
    <source>
        <dbReference type="Proteomes" id="UP000749559"/>
    </source>
</evidence>
<proteinExistence type="predicted"/>
<evidence type="ECO:0000313" key="2">
    <source>
        <dbReference type="EMBL" id="CAH1798614.1"/>
    </source>
</evidence>
<sequence>MTTRISQDKLNSLVTKEDYKAFKEEMKMEMRSVIEESMKESMALFTAELKEIKKENEMIKTDINSMKANMAKMQEDIKLLTLENNHNNQYSTSGVARIW</sequence>